<name>A0AAE3M937_9BACT</name>
<dbReference type="InterPro" id="IPR036108">
    <property type="entry name" value="4pyrrol_syn_uPrphyn_synt_sf"/>
</dbReference>
<dbReference type="InterPro" id="IPR039793">
    <property type="entry name" value="UROS/Hem4"/>
</dbReference>
<reference evidence="11" key="1">
    <citation type="submission" date="2022-10" db="EMBL/GenBank/DDBJ databases">
        <authorList>
            <person name="Yu W.X."/>
        </authorList>
    </citation>
    <scope>NUCLEOTIDE SEQUENCE</scope>
    <source>
        <strain evidence="11">AAT</strain>
    </source>
</reference>
<dbReference type="GO" id="GO:0004852">
    <property type="term" value="F:uroporphyrinogen-III synthase activity"/>
    <property type="evidence" value="ECO:0007669"/>
    <property type="project" value="UniProtKB-UniRule"/>
</dbReference>
<evidence type="ECO:0000256" key="3">
    <source>
        <dbReference type="ARBA" id="ARBA00013109"/>
    </source>
</evidence>
<dbReference type="Proteomes" id="UP001209229">
    <property type="component" value="Unassembled WGS sequence"/>
</dbReference>
<dbReference type="PANTHER" id="PTHR38042:SF1">
    <property type="entry name" value="UROPORPHYRINOGEN-III SYNTHASE, CHLOROPLASTIC"/>
    <property type="match status" value="1"/>
</dbReference>
<evidence type="ECO:0000313" key="12">
    <source>
        <dbReference type="Proteomes" id="UP001209229"/>
    </source>
</evidence>
<dbReference type="GO" id="GO:0006782">
    <property type="term" value="P:protoporphyrinogen IX biosynthetic process"/>
    <property type="evidence" value="ECO:0007669"/>
    <property type="project" value="UniProtKB-UniRule"/>
</dbReference>
<sequence length="216" mass="25016">MNIKSILYTGLHPKLYSHLGNVYHHPMIEIAELEDYGLVDKEITRLNEYSILIFTSSYAVMFFFKRLKQIANINDIKHLFLFSIGKHTSATLASFDITPNFEPIEDSSVGLVKLFKKLSISNEKILIPRSNIARSYMPVELRKKGNEVKTLAIYRNIYPQTMEKQNLDKFGAIIFTSPSCVDNFMKTYGQLPSNKEFITKGRETQKRLDYYKIHCS</sequence>
<comment type="similarity">
    <text evidence="2 9">Belongs to the uroporphyrinogen-III synthase family.</text>
</comment>
<dbReference type="AlphaFoldDB" id="A0AAE3M937"/>
<comment type="caution">
    <text evidence="11">The sequence shown here is derived from an EMBL/GenBank/DDBJ whole genome shotgun (WGS) entry which is preliminary data.</text>
</comment>
<feature type="domain" description="Tetrapyrrole biosynthesis uroporphyrinogen III synthase" evidence="10">
    <location>
        <begin position="13"/>
        <end position="211"/>
    </location>
</feature>
<evidence type="ECO:0000313" key="11">
    <source>
        <dbReference type="EMBL" id="MCW3789494.1"/>
    </source>
</evidence>
<evidence type="ECO:0000256" key="7">
    <source>
        <dbReference type="ARBA" id="ARBA00040167"/>
    </source>
</evidence>
<dbReference type="EC" id="4.2.1.75" evidence="3 9"/>
<evidence type="ECO:0000259" key="10">
    <source>
        <dbReference type="Pfam" id="PF02602"/>
    </source>
</evidence>
<comment type="pathway">
    <text evidence="1 9">Porphyrin-containing compound metabolism; protoporphyrin-IX biosynthesis; coproporphyrinogen-III from 5-aminolevulinate: step 3/4.</text>
</comment>
<dbReference type="Gene3D" id="3.40.50.10090">
    <property type="match status" value="2"/>
</dbReference>
<protein>
    <recommendedName>
        <fullName evidence="7 9">Uroporphyrinogen-III synthase</fullName>
        <ecNumber evidence="3 9">4.2.1.75</ecNumber>
    </recommendedName>
</protein>
<dbReference type="PANTHER" id="PTHR38042">
    <property type="entry name" value="UROPORPHYRINOGEN-III SYNTHASE, CHLOROPLASTIC"/>
    <property type="match status" value="1"/>
</dbReference>
<evidence type="ECO:0000256" key="2">
    <source>
        <dbReference type="ARBA" id="ARBA00008133"/>
    </source>
</evidence>
<dbReference type="CDD" id="cd06578">
    <property type="entry name" value="HemD"/>
    <property type="match status" value="1"/>
</dbReference>
<evidence type="ECO:0000256" key="6">
    <source>
        <dbReference type="ARBA" id="ARBA00037589"/>
    </source>
</evidence>
<gene>
    <name evidence="11" type="ORF">OM075_23750</name>
</gene>
<dbReference type="RefSeq" id="WP_301193044.1">
    <property type="nucleotide sequence ID" value="NZ_JAPDPJ010000116.1"/>
</dbReference>
<dbReference type="GO" id="GO:0006780">
    <property type="term" value="P:uroporphyrinogen III biosynthetic process"/>
    <property type="evidence" value="ECO:0007669"/>
    <property type="project" value="UniProtKB-UniRule"/>
</dbReference>
<dbReference type="Pfam" id="PF02602">
    <property type="entry name" value="HEM4"/>
    <property type="match status" value="1"/>
</dbReference>
<keyword evidence="5 9" id="KW-0627">Porphyrin biosynthesis</keyword>
<dbReference type="InterPro" id="IPR003754">
    <property type="entry name" value="4pyrrol_synth_uPrphyn_synth"/>
</dbReference>
<accession>A0AAE3M937</accession>
<evidence type="ECO:0000256" key="4">
    <source>
        <dbReference type="ARBA" id="ARBA00023239"/>
    </source>
</evidence>
<comment type="function">
    <text evidence="6 9">Catalyzes cyclization of the linear tetrapyrrole, hydroxymethylbilane, to the macrocyclic uroporphyrinogen III.</text>
</comment>
<evidence type="ECO:0000256" key="8">
    <source>
        <dbReference type="ARBA" id="ARBA00048617"/>
    </source>
</evidence>
<keyword evidence="4 9" id="KW-0456">Lyase</keyword>
<dbReference type="EMBL" id="JAPDPJ010000116">
    <property type="protein sequence ID" value="MCW3789494.1"/>
    <property type="molecule type" value="Genomic_DNA"/>
</dbReference>
<comment type="catalytic activity">
    <reaction evidence="8 9">
        <text>hydroxymethylbilane = uroporphyrinogen III + H2O</text>
        <dbReference type="Rhea" id="RHEA:18965"/>
        <dbReference type="ChEBI" id="CHEBI:15377"/>
        <dbReference type="ChEBI" id="CHEBI:57308"/>
        <dbReference type="ChEBI" id="CHEBI:57845"/>
        <dbReference type="EC" id="4.2.1.75"/>
    </reaction>
</comment>
<dbReference type="SUPFAM" id="SSF69618">
    <property type="entry name" value="HemD-like"/>
    <property type="match status" value="1"/>
</dbReference>
<evidence type="ECO:0000256" key="9">
    <source>
        <dbReference type="RuleBase" id="RU366031"/>
    </source>
</evidence>
<keyword evidence="12" id="KW-1185">Reference proteome</keyword>
<evidence type="ECO:0000256" key="5">
    <source>
        <dbReference type="ARBA" id="ARBA00023244"/>
    </source>
</evidence>
<proteinExistence type="inferred from homology"/>
<evidence type="ECO:0000256" key="1">
    <source>
        <dbReference type="ARBA" id="ARBA00004772"/>
    </source>
</evidence>
<organism evidence="11 12">
    <name type="scientific">Plebeiibacterium sediminum</name>
    <dbReference type="NCBI Taxonomy" id="2992112"/>
    <lineage>
        <taxon>Bacteria</taxon>
        <taxon>Pseudomonadati</taxon>
        <taxon>Bacteroidota</taxon>
        <taxon>Bacteroidia</taxon>
        <taxon>Marinilabiliales</taxon>
        <taxon>Marinilabiliaceae</taxon>
        <taxon>Plebeiibacterium</taxon>
    </lineage>
</organism>